<dbReference type="EMBL" id="CP007794">
    <property type="protein sequence ID" value="AIB13862.1"/>
    <property type="molecule type" value="Genomic_DNA"/>
</dbReference>
<evidence type="ECO:0000313" key="8">
    <source>
        <dbReference type="EMBL" id="QCN96773.1"/>
    </source>
</evidence>
<keyword evidence="4" id="KW-0614">Plasmid</keyword>
<feature type="coiled-coil region" evidence="1">
    <location>
        <begin position="102"/>
        <end position="129"/>
    </location>
</feature>
<dbReference type="Proteomes" id="UP000027186">
    <property type="component" value="Plasmid AbAZ39_p1"/>
</dbReference>
<geneLocation type="plasmid" evidence="8 11">
    <name>p1</name>
</geneLocation>
<evidence type="ECO:0000256" key="3">
    <source>
        <dbReference type="SAM" id="Phobius"/>
    </source>
</evidence>
<evidence type="ECO:0000313" key="6">
    <source>
        <dbReference type="EMBL" id="MFL7902183.1"/>
    </source>
</evidence>
<reference evidence="4 9" key="1">
    <citation type="journal article" date="2014" name="Genome Announc.">
        <title>Complete Genome Sequence of the Model Rhizosphere Strain Azospirillum brasilense Az39, Successfully Applied in Agriculture.</title>
        <authorList>
            <person name="Rivera D."/>
            <person name="Revale S."/>
            <person name="Molina R."/>
            <person name="Gualpa J."/>
            <person name="Puente M."/>
            <person name="Maroniche G."/>
            <person name="Paris G."/>
            <person name="Baker D."/>
            <person name="Clavijo B."/>
            <person name="McLay K."/>
            <person name="Spaepen S."/>
            <person name="Perticari A."/>
            <person name="Vazquez M."/>
            <person name="Wisniewski-Dye F."/>
            <person name="Watkins C."/>
            <person name="Martinez-Abarca F."/>
            <person name="Vanderleyden J."/>
            <person name="Cassan F."/>
        </authorList>
    </citation>
    <scope>NUCLEOTIDE SEQUENCE [LARGE SCALE GENOMIC DNA]</scope>
    <source>
        <strain evidence="4 9">Az39</strain>
        <plasmid evidence="4">AbAZ39_p1</plasmid>
    </source>
</reference>
<evidence type="ECO:0000313" key="10">
    <source>
        <dbReference type="Proteomes" id="UP000236268"/>
    </source>
</evidence>
<dbReference type="EMBL" id="CP032322">
    <property type="protein sequence ID" value="QCN96773.1"/>
    <property type="molecule type" value="Genomic_DNA"/>
</dbReference>
<dbReference type="Proteomes" id="UP000236268">
    <property type="component" value="Unassembled WGS sequence"/>
</dbReference>
<keyword evidence="3" id="KW-0812">Transmembrane</keyword>
<feature type="transmembrane region" description="Helical" evidence="3">
    <location>
        <begin position="31"/>
        <end position="54"/>
    </location>
</feature>
<dbReference type="EMBL" id="JBJLSN010000016">
    <property type="protein sequence ID" value="MFL7902183.1"/>
    <property type="molecule type" value="Genomic_DNA"/>
</dbReference>
<keyword evidence="1" id="KW-0175">Coiled coil</keyword>
<evidence type="ECO:0000256" key="1">
    <source>
        <dbReference type="SAM" id="Coils"/>
    </source>
</evidence>
<dbReference type="EMBL" id="VEWN01000008">
    <property type="protein sequence ID" value="KAA1054944.1"/>
    <property type="molecule type" value="Genomic_DNA"/>
</dbReference>
<accession>A0A060DLT7</accession>
<protein>
    <submittedName>
        <fullName evidence="4">Uncharacterized protein</fullName>
    </submittedName>
</protein>
<dbReference type="RefSeq" id="WP_040134209.1">
    <property type="nucleotide sequence ID" value="NZ_CP007794.1"/>
</dbReference>
<dbReference type="Proteomes" id="UP000298595">
    <property type="component" value="Plasmid p1"/>
</dbReference>
<evidence type="ECO:0000313" key="12">
    <source>
        <dbReference type="Proteomes" id="UP000325333"/>
    </source>
</evidence>
<geneLocation type="plasmid" evidence="4 9">
    <name>AbAZ39_p1</name>
</geneLocation>
<keyword evidence="13" id="KW-1185">Reference proteome</keyword>
<dbReference type="Proteomes" id="UP000325333">
    <property type="component" value="Unassembled WGS sequence"/>
</dbReference>
<keyword evidence="3" id="KW-0472">Membrane</keyword>
<dbReference type="KEGG" id="abq:ABAZ39_18145"/>
<dbReference type="KEGG" id="aare:D3093_15740"/>
<feature type="transmembrane region" description="Helical" evidence="3">
    <location>
        <begin position="7"/>
        <end position="25"/>
    </location>
</feature>
<organism evidence="4 9">
    <name type="scientific">Azospirillum argentinense</name>
    <dbReference type="NCBI Taxonomy" id="2970906"/>
    <lineage>
        <taxon>Bacteria</taxon>
        <taxon>Pseudomonadati</taxon>
        <taxon>Pseudomonadota</taxon>
        <taxon>Alphaproteobacteria</taxon>
        <taxon>Rhodospirillales</taxon>
        <taxon>Azospirillaceae</taxon>
        <taxon>Azospirillum</taxon>
    </lineage>
</organism>
<reference evidence="6 13" key="5">
    <citation type="submission" date="2024-11" db="EMBL/GenBank/DDBJ databases">
        <title>Draft genome sequences of two bacteria associated to sugarcane roots in Colombia.</title>
        <authorList>
            <person name="Pardo-Diaz S."/>
            <person name="Masmela-Mendoza J."/>
            <person name="Delgadillo-Duran P."/>
            <person name="Bautista E.J."/>
            <person name="Rojas-Tapias D.F."/>
        </authorList>
    </citation>
    <scope>NUCLEOTIDE SEQUENCE [LARGE SCALE GENOMIC DNA]</scope>
    <source>
        <strain evidence="6 13">Ap18</strain>
    </source>
</reference>
<dbReference type="EMBL" id="POWG01000002">
    <property type="protein sequence ID" value="PNR00502.1"/>
    <property type="molecule type" value="Genomic_DNA"/>
</dbReference>
<evidence type="ECO:0000313" key="7">
    <source>
        <dbReference type="EMBL" id="PNR00502.1"/>
    </source>
</evidence>
<dbReference type="Proteomes" id="UP001628281">
    <property type="component" value="Unassembled WGS sequence"/>
</dbReference>
<reference evidence="8 11" key="3">
    <citation type="submission" date="2018-09" db="EMBL/GenBank/DDBJ databases">
        <title>Whole genome based analysis of evolution and adaptive divergence in Indian and Brazilian strains of Azospirillum brasilense.</title>
        <authorList>
            <person name="Singh C."/>
            <person name="Tripathi A.K."/>
        </authorList>
    </citation>
    <scope>NUCLEOTIDE SEQUENCE [LARGE SCALE GENOMIC DNA]</scope>
    <source>
        <strain evidence="8 11">MTCC4035</strain>
        <plasmid evidence="8 11">p1</plasmid>
    </source>
</reference>
<evidence type="ECO:0000313" key="13">
    <source>
        <dbReference type="Proteomes" id="UP001628281"/>
    </source>
</evidence>
<dbReference type="AlphaFoldDB" id="A0A060DLT7"/>
<evidence type="ECO:0000313" key="4">
    <source>
        <dbReference type="EMBL" id="AIB13862.1"/>
    </source>
</evidence>
<name>A0A060DLT7_9PROT</name>
<feature type="region of interest" description="Disordered" evidence="2">
    <location>
        <begin position="139"/>
        <end position="173"/>
    </location>
</feature>
<gene>
    <name evidence="4" type="ORF">ABAZ39_18145</name>
    <name evidence="6" type="ORF">ACJ41P_13685</name>
    <name evidence="7" type="ORF">C1S70_03655</name>
    <name evidence="8" type="ORF">D3093_15740</name>
    <name evidence="5" type="ORF">FH063_006220</name>
</gene>
<sequence length="173" mass="19071">MTQLLDFQVAAVALAATLATIAIWAPRRLWVKVSAVAVSIGFMPVAYAGMADLLSKPKPVRMEWAQSATAQATILGAQIKEGQGIYLWLQLEGGAEPRYYKLAWDQKLAEQLQQAMREAERNRSGMAMTLPFEKTLDPDKPKFYALPQPQLPEKNGEEGGPGPMVYRHPGMDA</sequence>
<proteinExistence type="predicted"/>
<geneLocation type="plasmid" evidence="7">
    <name>p1unnanmed</name>
</geneLocation>
<reference evidence="5 12" key="4">
    <citation type="submission" date="2019-07" db="EMBL/GenBank/DDBJ databases">
        <title>Genome sequencing of the stress-tolerant strain Azospirillum brasilense Az19.</title>
        <authorList>
            <person name="Maroniche G.A."/>
            <person name="Garcia J.E."/>
            <person name="Pagnussat L."/>
            <person name="Amenta M."/>
            <person name="Creus C.M."/>
        </authorList>
    </citation>
    <scope>NUCLEOTIDE SEQUENCE [LARGE SCALE GENOMIC DNA]</scope>
    <source>
        <strain evidence="5 12">Az19</strain>
    </source>
</reference>
<evidence type="ECO:0000313" key="9">
    <source>
        <dbReference type="Proteomes" id="UP000027186"/>
    </source>
</evidence>
<evidence type="ECO:0000313" key="5">
    <source>
        <dbReference type="EMBL" id="KAA1054944.1"/>
    </source>
</evidence>
<evidence type="ECO:0000313" key="11">
    <source>
        <dbReference type="Proteomes" id="UP000298595"/>
    </source>
</evidence>
<keyword evidence="3" id="KW-1133">Transmembrane helix</keyword>
<evidence type="ECO:0000256" key="2">
    <source>
        <dbReference type="SAM" id="MobiDB-lite"/>
    </source>
</evidence>
<reference evidence="7 10" key="2">
    <citation type="submission" date="2018-01" db="EMBL/GenBank/DDBJ databases">
        <title>Whole genome sequence of Azospirillum brasilense REC3 isolated from strawberry roots.</title>
        <authorList>
            <person name="Fontana C.A."/>
            <person name="Salazar S.M."/>
            <person name="Bassi D."/>
            <person name="Puglisi E."/>
            <person name="Lovaisa N.C."/>
            <person name="Toffoli L.M."/>
            <person name="Pedraza R."/>
            <person name="Cocconcelli P.S."/>
        </authorList>
    </citation>
    <scope>NUCLEOTIDE SEQUENCE [LARGE SCALE GENOMIC DNA]</scope>
    <source>
        <strain evidence="7 10">REC3</strain>
        <plasmid evidence="7">p1unnanmed</plasmid>
    </source>
</reference>